<proteinExistence type="predicted"/>
<keyword evidence="4" id="KW-1185">Reference proteome</keyword>
<feature type="transmembrane region" description="Helical" evidence="1">
    <location>
        <begin position="250"/>
        <end position="271"/>
    </location>
</feature>
<dbReference type="GO" id="GO:0080120">
    <property type="term" value="P:CAAX-box protein maturation"/>
    <property type="evidence" value="ECO:0007669"/>
    <property type="project" value="UniProtKB-ARBA"/>
</dbReference>
<evidence type="ECO:0000256" key="1">
    <source>
        <dbReference type="SAM" id="Phobius"/>
    </source>
</evidence>
<evidence type="ECO:0000259" key="2">
    <source>
        <dbReference type="Pfam" id="PF02517"/>
    </source>
</evidence>
<accession>A0A1H7HLR1</accession>
<dbReference type="RefSeq" id="WP_091405626.1">
    <property type="nucleotide sequence ID" value="NZ_FOAB01000001.1"/>
</dbReference>
<evidence type="ECO:0000313" key="4">
    <source>
        <dbReference type="Proteomes" id="UP000198521"/>
    </source>
</evidence>
<dbReference type="EMBL" id="FOAB01000001">
    <property type="protein sequence ID" value="SEK51356.1"/>
    <property type="molecule type" value="Genomic_DNA"/>
</dbReference>
<feature type="transmembrane region" description="Helical" evidence="1">
    <location>
        <begin position="159"/>
        <end position="179"/>
    </location>
</feature>
<dbReference type="InterPro" id="IPR042150">
    <property type="entry name" value="MmRce1-like"/>
</dbReference>
<dbReference type="PANTHER" id="PTHR35797:SF1">
    <property type="entry name" value="PROTEASE"/>
    <property type="match status" value="1"/>
</dbReference>
<dbReference type="GO" id="GO:0006508">
    <property type="term" value="P:proteolysis"/>
    <property type="evidence" value="ECO:0007669"/>
    <property type="project" value="UniProtKB-KW"/>
</dbReference>
<feature type="transmembrane region" description="Helical" evidence="1">
    <location>
        <begin position="90"/>
        <end position="111"/>
    </location>
</feature>
<keyword evidence="3" id="KW-0645">Protease</keyword>
<dbReference type="STRING" id="1038014.SAMN04487910_0699"/>
<dbReference type="Pfam" id="PF02517">
    <property type="entry name" value="Rce1-like"/>
    <property type="match status" value="1"/>
</dbReference>
<keyword evidence="1" id="KW-1133">Transmembrane helix</keyword>
<feature type="transmembrane region" description="Helical" evidence="1">
    <location>
        <begin position="24"/>
        <end position="43"/>
    </location>
</feature>
<keyword evidence="1" id="KW-0472">Membrane</keyword>
<feature type="transmembrane region" description="Helical" evidence="1">
    <location>
        <begin position="199"/>
        <end position="216"/>
    </location>
</feature>
<dbReference type="OrthoDB" id="9777755at2"/>
<feature type="transmembrane region" description="Helical" evidence="1">
    <location>
        <begin position="223"/>
        <end position="244"/>
    </location>
</feature>
<evidence type="ECO:0000313" key="3">
    <source>
        <dbReference type="EMBL" id="SEK51356.1"/>
    </source>
</evidence>
<sequence length="281" mass="31790">MNTTDRNQTVVSTSITSSLKPKQYILLVLGISWTFGFSTTTLLDFSDPIINTLITFTYAFIPAVIAIIINKKEGGTWKDLKFFKPSFKSAFYAFIIPIIYFSTIIGLQIFLEIRTIKSLDQIGQTPLTLALLLIIGYPITAFLILGEEVGWRGYLQEKVINSFGAFYGILLLGLVWGIWHMPIALQGYNFPNHPYMEAFITYPLVGIALSLIIAYLGFNRYSIFIGVLVHASNNHFGGTLIAITDTNDEFTYAMIFNIFYVIIILVFGYLWKKKTFTNTEI</sequence>
<dbReference type="Proteomes" id="UP000198521">
    <property type="component" value="Unassembled WGS sequence"/>
</dbReference>
<feature type="transmembrane region" description="Helical" evidence="1">
    <location>
        <begin position="127"/>
        <end position="147"/>
    </location>
</feature>
<dbReference type="PANTHER" id="PTHR35797">
    <property type="entry name" value="PROTEASE-RELATED"/>
    <property type="match status" value="1"/>
</dbReference>
<dbReference type="InterPro" id="IPR003675">
    <property type="entry name" value="Rce1/LyrA-like_dom"/>
</dbReference>
<dbReference type="GO" id="GO:0004175">
    <property type="term" value="F:endopeptidase activity"/>
    <property type="evidence" value="ECO:0007669"/>
    <property type="project" value="UniProtKB-ARBA"/>
</dbReference>
<keyword evidence="1" id="KW-0812">Transmembrane</keyword>
<reference evidence="3 4" key="1">
    <citation type="submission" date="2016-10" db="EMBL/GenBank/DDBJ databases">
        <authorList>
            <person name="de Groot N.N."/>
        </authorList>
    </citation>
    <scope>NUCLEOTIDE SEQUENCE [LARGE SCALE GENOMIC DNA]</scope>
    <source>
        <strain evidence="3 4">DSM 25232</strain>
    </source>
</reference>
<feature type="transmembrane region" description="Helical" evidence="1">
    <location>
        <begin position="49"/>
        <end position="69"/>
    </location>
</feature>
<feature type="domain" description="CAAX prenyl protease 2/Lysostaphin resistance protein A-like" evidence="2">
    <location>
        <begin position="135"/>
        <end position="235"/>
    </location>
</feature>
<protein>
    <submittedName>
        <fullName evidence="3">CAAX protease self-immunity</fullName>
    </submittedName>
</protein>
<keyword evidence="3" id="KW-0378">Hydrolase</keyword>
<name>A0A1H7HLR1_AQUAM</name>
<dbReference type="AlphaFoldDB" id="A0A1H7HLR1"/>
<gene>
    <name evidence="3" type="ORF">SAMN04487910_0699</name>
</gene>
<organism evidence="3 4">
    <name type="scientific">Aquimarina amphilecti</name>
    <dbReference type="NCBI Taxonomy" id="1038014"/>
    <lineage>
        <taxon>Bacteria</taxon>
        <taxon>Pseudomonadati</taxon>
        <taxon>Bacteroidota</taxon>
        <taxon>Flavobacteriia</taxon>
        <taxon>Flavobacteriales</taxon>
        <taxon>Flavobacteriaceae</taxon>
        <taxon>Aquimarina</taxon>
    </lineage>
</organism>